<dbReference type="SUPFAM" id="SSF53335">
    <property type="entry name" value="S-adenosyl-L-methionine-dependent methyltransferases"/>
    <property type="match status" value="1"/>
</dbReference>
<dbReference type="EMBL" id="BEXT01000001">
    <property type="protein sequence ID" value="GBC62897.1"/>
    <property type="molecule type" value="Genomic_DNA"/>
</dbReference>
<keyword evidence="1 3" id="KW-0489">Methyltransferase</keyword>
<dbReference type="InterPro" id="IPR029063">
    <property type="entry name" value="SAM-dependent_MTases_sf"/>
</dbReference>
<keyword evidence="4" id="KW-1185">Reference proteome</keyword>
<dbReference type="GO" id="GO:0003676">
    <property type="term" value="F:nucleic acid binding"/>
    <property type="evidence" value="ECO:0007669"/>
    <property type="project" value="InterPro"/>
</dbReference>
<name>A0A401G115_9BACT</name>
<dbReference type="PROSITE" id="PS00092">
    <property type="entry name" value="N6_MTASE"/>
    <property type="match status" value="1"/>
</dbReference>
<evidence type="ECO:0000256" key="2">
    <source>
        <dbReference type="ARBA" id="ARBA00022679"/>
    </source>
</evidence>
<proteinExistence type="predicted"/>
<dbReference type="InterPro" id="IPR002052">
    <property type="entry name" value="DNA_methylase_N6_adenine_CS"/>
</dbReference>
<accession>A0A401G115</accession>
<reference evidence="4" key="1">
    <citation type="submission" date="2017-11" db="EMBL/GenBank/DDBJ databases">
        <authorList>
            <person name="Watanabe M."/>
            <person name="Kojima H."/>
        </authorList>
    </citation>
    <scope>NUCLEOTIDE SEQUENCE [LARGE SCALE GENOMIC DNA]</scope>
    <source>
        <strain evidence="4">Tokyo 01</strain>
    </source>
</reference>
<organism evidence="3 4">
    <name type="scientific">Desulfonema ishimotonii</name>
    <dbReference type="NCBI Taxonomy" id="45657"/>
    <lineage>
        <taxon>Bacteria</taxon>
        <taxon>Pseudomonadati</taxon>
        <taxon>Thermodesulfobacteriota</taxon>
        <taxon>Desulfobacteria</taxon>
        <taxon>Desulfobacterales</taxon>
        <taxon>Desulfococcaceae</taxon>
        <taxon>Desulfonema</taxon>
    </lineage>
</organism>
<dbReference type="Proteomes" id="UP000288096">
    <property type="component" value="Unassembled WGS sequence"/>
</dbReference>
<dbReference type="GO" id="GO:0008168">
    <property type="term" value="F:methyltransferase activity"/>
    <property type="evidence" value="ECO:0007669"/>
    <property type="project" value="UniProtKB-KW"/>
</dbReference>
<comment type="caution">
    <text evidence="3">The sequence shown here is derived from an EMBL/GenBank/DDBJ whole genome shotgun (WGS) entry which is preliminary data.</text>
</comment>
<dbReference type="Gene3D" id="3.40.50.150">
    <property type="entry name" value="Vaccinia Virus protein VP39"/>
    <property type="match status" value="1"/>
</dbReference>
<sequence length="192" mass="20776">MRIIGGKFRGRKLHPIRGMTIRPTSDRLRETLFNILSDRVRDAVVLDIFAGTGALGLEALSRGAGSAVFIDKYGGALTAIARNIGACSAEAQTRVIRWDVSKNLGCIRSHQPPFDLVFMDPPYDRNLIMPALTRLGGAGALAPAALIVVEHTPAEPVPEDLPGFSLADQRKYGKTLVSFLKYDMNAVSKTEG</sequence>
<dbReference type="OrthoDB" id="9803017at2"/>
<dbReference type="PANTHER" id="PTHR43542:SF1">
    <property type="entry name" value="METHYLTRANSFERASE"/>
    <property type="match status" value="1"/>
</dbReference>
<evidence type="ECO:0000313" key="3">
    <source>
        <dbReference type="EMBL" id="GBC62897.1"/>
    </source>
</evidence>
<evidence type="ECO:0000256" key="1">
    <source>
        <dbReference type="ARBA" id="ARBA00022603"/>
    </source>
</evidence>
<evidence type="ECO:0000313" key="4">
    <source>
        <dbReference type="Proteomes" id="UP000288096"/>
    </source>
</evidence>
<dbReference type="NCBIfam" id="TIGR00095">
    <property type="entry name" value="16S rRNA (guanine(966)-N(2))-methyltransferase RsmD"/>
    <property type="match status" value="1"/>
</dbReference>
<dbReference type="GO" id="GO:0031167">
    <property type="term" value="P:rRNA methylation"/>
    <property type="evidence" value="ECO:0007669"/>
    <property type="project" value="InterPro"/>
</dbReference>
<reference evidence="4" key="2">
    <citation type="submission" date="2019-01" db="EMBL/GenBank/DDBJ databases">
        <title>Genome sequence of Desulfonema ishimotonii strain Tokyo 01.</title>
        <authorList>
            <person name="Fukui M."/>
        </authorList>
    </citation>
    <scope>NUCLEOTIDE SEQUENCE [LARGE SCALE GENOMIC DNA]</scope>
    <source>
        <strain evidence="4">Tokyo 01</strain>
    </source>
</reference>
<keyword evidence="2 3" id="KW-0808">Transferase</keyword>
<gene>
    <name evidence="3" type="ORF">DENIS_3881</name>
</gene>
<dbReference type="Pfam" id="PF03602">
    <property type="entry name" value="Cons_hypoth95"/>
    <property type="match status" value="1"/>
</dbReference>
<dbReference type="CDD" id="cd02440">
    <property type="entry name" value="AdoMet_MTases"/>
    <property type="match status" value="1"/>
</dbReference>
<dbReference type="AlphaFoldDB" id="A0A401G115"/>
<dbReference type="PANTHER" id="PTHR43542">
    <property type="entry name" value="METHYLTRANSFERASE"/>
    <property type="match status" value="1"/>
</dbReference>
<protein>
    <submittedName>
        <fullName evidence="3">16S rRNA (Guanine(966)-N(2))-methyltransferase R smD</fullName>
    </submittedName>
</protein>
<dbReference type="PIRSF" id="PIRSF004553">
    <property type="entry name" value="CHP00095"/>
    <property type="match status" value="1"/>
</dbReference>
<dbReference type="InterPro" id="IPR004398">
    <property type="entry name" value="RNA_MeTrfase_RsmD"/>
</dbReference>